<keyword evidence="6 8" id="KW-0472">Membrane</keyword>
<feature type="non-terminal residue" evidence="10">
    <location>
        <position position="1"/>
    </location>
</feature>
<evidence type="ECO:0000256" key="2">
    <source>
        <dbReference type="ARBA" id="ARBA00008574"/>
    </source>
</evidence>
<name>A0A5P1EJN0_ASPOF</name>
<evidence type="ECO:0000256" key="5">
    <source>
        <dbReference type="ARBA" id="ARBA00022989"/>
    </source>
</evidence>
<comment type="catalytic activity">
    <reaction evidence="8">
        <text>L-cysteinyl-[protein] + hexadecanoyl-CoA = S-hexadecanoyl-L-cysteinyl-[protein] + CoA</text>
        <dbReference type="Rhea" id="RHEA:36683"/>
        <dbReference type="Rhea" id="RHEA-COMP:10131"/>
        <dbReference type="Rhea" id="RHEA-COMP:11032"/>
        <dbReference type="ChEBI" id="CHEBI:29950"/>
        <dbReference type="ChEBI" id="CHEBI:57287"/>
        <dbReference type="ChEBI" id="CHEBI:57379"/>
        <dbReference type="ChEBI" id="CHEBI:74151"/>
        <dbReference type="EC" id="2.3.1.225"/>
    </reaction>
</comment>
<dbReference type="Gramene" id="ONK64270">
    <property type="protein sequence ID" value="ONK64270"/>
    <property type="gene ID" value="A4U43_C07F23890"/>
</dbReference>
<feature type="domain" description="Palmitoyltransferase DHHC" evidence="9">
    <location>
        <begin position="143"/>
        <end position="295"/>
    </location>
</feature>
<evidence type="ECO:0000313" key="11">
    <source>
        <dbReference type="Proteomes" id="UP000243459"/>
    </source>
</evidence>
<evidence type="ECO:0000256" key="1">
    <source>
        <dbReference type="ARBA" id="ARBA00004141"/>
    </source>
</evidence>
<keyword evidence="4 8" id="KW-0812">Transmembrane</keyword>
<dbReference type="GO" id="GO:0019706">
    <property type="term" value="F:protein-cysteine S-palmitoyltransferase activity"/>
    <property type="evidence" value="ECO:0007669"/>
    <property type="project" value="UniProtKB-EC"/>
</dbReference>
<dbReference type="PANTHER" id="PTHR12246">
    <property type="entry name" value="PALMITOYLTRANSFERASE ZDHHC16"/>
    <property type="match status" value="1"/>
</dbReference>
<proteinExistence type="inferred from homology"/>
<comment type="subcellular location">
    <subcellularLocation>
        <location evidence="1">Membrane</location>
        <topology evidence="1">Multi-pass membrane protein</topology>
    </subcellularLocation>
</comment>
<feature type="transmembrane region" description="Helical" evidence="8">
    <location>
        <begin position="65"/>
        <end position="88"/>
    </location>
</feature>
<feature type="transmembrane region" description="Helical" evidence="8">
    <location>
        <begin position="94"/>
        <end position="119"/>
    </location>
</feature>
<feature type="transmembrane region" description="Helical" evidence="8">
    <location>
        <begin position="190"/>
        <end position="216"/>
    </location>
</feature>
<evidence type="ECO:0000256" key="3">
    <source>
        <dbReference type="ARBA" id="ARBA00022679"/>
    </source>
</evidence>
<comment type="domain">
    <text evidence="8">The DHHC domain is required for palmitoyltransferase activity.</text>
</comment>
<dbReference type="OMA" id="MIYASIM"/>
<dbReference type="PROSITE" id="PS50216">
    <property type="entry name" value="DHHC"/>
    <property type="match status" value="1"/>
</dbReference>
<dbReference type="EMBL" id="CM007387">
    <property type="protein sequence ID" value="ONK64270.1"/>
    <property type="molecule type" value="Genomic_DNA"/>
</dbReference>
<evidence type="ECO:0000313" key="10">
    <source>
        <dbReference type="EMBL" id="ONK64270.1"/>
    </source>
</evidence>
<evidence type="ECO:0000256" key="6">
    <source>
        <dbReference type="ARBA" id="ARBA00023136"/>
    </source>
</evidence>
<dbReference type="Pfam" id="PF01529">
    <property type="entry name" value="DHHC"/>
    <property type="match status" value="1"/>
</dbReference>
<evidence type="ECO:0000259" key="9">
    <source>
        <dbReference type="Pfam" id="PF01529"/>
    </source>
</evidence>
<evidence type="ECO:0000256" key="7">
    <source>
        <dbReference type="ARBA" id="ARBA00023315"/>
    </source>
</evidence>
<evidence type="ECO:0000256" key="8">
    <source>
        <dbReference type="RuleBase" id="RU079119"/>
    </source>
</evidence>
<accession>A0A5P1EJN0</accession>
<protein>
    <recommendedName>
        <fullName evidence="8">S-acyltransferase</fullName>
        <ecNumber evidence="8">2.3.1.225</ecNumber>
    </recommendedName>
    <alternativeName>
        <fullName evidence="8">Palmitoyltransferase</fullName>
    </alternativeName>
</protein>
<dbReference type="EC" id="2.3.1.225" evidence="8"/>
<dbReference type="GO" id="GO:0016020">
    <property type="term" value="C:membrane"/>
    <property type="evidence" value="ECO:0007669"/>
    <property type="project" value="UniProtKB-SubCell"/>
</dbReference>
<sequence>EEHCVAMLTDNEETCWGCGLRIILPSHAHIFKCLWCGAITNRNHSLRKPDSACFSRWRLIRDRSFVAIVVLFILFVLCAGVWAVHPIIFSRSYFWGMFHCIVTSILAICTTSSFCLAAFSSPGAPLKISWGSYSLVAKDVLDNYTFCEFCKKPKPPRAHHCRSCRMCVLDMDHHCPFIANCVGAGNHRSFIAFLISIVTSCIYIFMMTTFTAYHVWPHVDYRNVAFLGSKNVNSGRILKEIIATFASSIMLLSARGFVLVYLAFASVAVESGLSVLLWQQLHYVYEGNTYLNHINSTGVNGDKGCHNLLRFFGCPYSAFRFVLGPAGAAKSLESESLKLL</sequence>
<evidence type="ECO:0000256" key="4">
    <source>
        <dbReference type="ARBA" id="ARBA00022692"/>
    </source>
</evidence>
<dbReference type="InterPro" id="IPR039859">
    <property type="entry name" value="PFA4/ZDH16/20/ERF2-like"/>
</dbReference>
<keyword evidence="7 8" id="KW-0012">Acyltransferase</keyword>
<keyword evidence="11" id="KW-1185">Reference proteome</keyword>
<dbReference type="AlphaFoldDB" id="A0A5P1EJN0"/>
<keyword evidence="5 8" id="KW-1133">Transmembrane helix</keyword>
<dbReference type="InterPro" id="IPR001594">
    <property type="entry name" value="Palmitoyltrfase_DHHC"/>
</dbReference>
<organism evidence="10 11">
    <name type="scientific">Asparagus officinalis</name>
    <name type="common">Garden asparagus</name>
    <dbReference type="NCBI Taxonomy" id="4686"/>
    <lineage>
        <taxon>Eukaryota</taxon>
        <taxon>Viridiplantae</taxon>
        <taxon>Streptophyta</taxon>
        <taxon>Embryophyta</taxon>
        <taxon>Tracheophyta</taxon>
        <taxon>Spermatophyta</taxon>
        <taxon>Magnoliopsida</taxon>
        <taxon>Liliopsida</taxon>
        <taxon>Asparagales</taxon>
        <taxon>Asparagaceae</taxon>
        <taxon>Asparagoideae</taxon>
        <taxon>Asparagus</taxon>
    </lineage>
</organism>
<keyword evidence="3 8" id="KW-0808">Transferase</keyword>
<gene>
    <name evidence="10" type="ORF">A4U43_C07F23890</name>
</gene>
<dbReference type="Proteomes" id="UP000243459">
    <property type="component" value="Chromosome 7"/>
</dbReference>
<reference evidence="11" key="1">
    <citation type="journal article" date="2017" name="Nat. Commun.">
        <title>The asparagus genome sheds light on the origin and evolution of a young Y chromosome.</title>
        <authorList>
            <person name="Harkess A."/>
            <person name="Zhou J."/>
            <person name="Xu C."/>
            <person name="Bowers J.E."/>
            <person name="Van der Hulst R."/>
            <person name="Ayyampalayam S."/>
            <person name="Mercati F."/>
            <person name="Riccardi P."/>
            <person name="McKain M.R."/>
            <person name="Kakrana A."/>
            <person name="Tang H."/>
            <person name="Ray J."/>
            <person name="Groenendijk J."/>
            <person name="Arikit S."/>
            <person name="Mathioni S.M."/>
            <person name="Nakano M."/>
            <person name="Shan H."/>
            <person name="Telgmann-Rauber A."/>
            <person name="Kanno A."/>
            <person name="Yue Z."/>
            <person name="Chen H."/>
            <person name="Li W."/>
            <person name="Chen Y."/>
            <person name="Xu X."/>
            <person name="Zhang Y."/>
            <person name="Luo S."/>
            <person name="Chen H."/>
            <person name="Gao J."/>
            <person name="Mao Z."/>
            <person name="Pires J.C."/>
            <person name="Luo M."/>
            <person name="Kudrna D."/>
            <person name="Wing R.A."/>
            <person name="Meyers B.C."/>
            <person name="Yi K."/>
            <person name="Kong H."/>
            <person name="Lavrijsen P."/>
            <person name="Sunseri F."/>
            <person name="Falavigna A."/>
            <person name="Ye Y."/>
            <person name="Leebens-Mack J.H."/>
            <person name="Chen G."/>
        </authorList>
    </citation>
    <scope>NUCLEOTIDE SEQUENCE [LARGE SCALE GENOMIC DNA]</scope>
    <source>
        <strain evidence="11">cv. DH0086</strain>
    </source>
</reference>
<comment type="similarity">
    <text evidence="2 8">Belongs to the DHHC palmitoyltransferase family.</text>
</comment>